<name>A0A6J6M1Q9_9ZZZZ</name>
<gene>
    <name evidence="1" type="ORF">UFOPK2310_00464</name>
</gene>
<organism evidence="1">
    <name type="scientific">freshwater metagenome</name>
    <dbReference type="NCBI Taxonomy" id="449393"/>
    <lineage>
        <taxon>unclassified sequences</taxon>
        <taxon>metagenomes</taxon>
        <taxon>ecological metagenomes</taxon>
    </lineage>
</organism>
<accession>A0A6J6M1Q9</accession>
<sequence>MNEQLVAGALARVFEYEATFAVRSDTPLSSFGPIDQAWVMLARAIFEAAQGLGLEVKITDADVHDVQTFGELVRLVDTLSGSEVRETS</sequence>
<dbReference type="AlphaFoldDB" id="A0A6J6M1Q9"/>
<evidence type="ECO:0000313" key="1">
    <source>
        <dbReference type="EMBL" id="CAB4668157.1"/>
    </source>
</evidence>
<proteinExistence type="predicted"/>
<protein>
    <submittedName>
        <fullName evidence="1">Unannotated protein</fullName>
    </submittedName>
</protein>
<dbReference type="EMBL" id="CAEZWW010000039">
    <property type="protein sequence ID" value="CAB4668157.1"/>
    <property type="molecule type" value="Genomic_DNA"/>
</dbReference>
<reference evidence="1" key="1">
    <citation type="submission" date="2020-05" db="EMBL/GenBank/DDBJ databases">
        <authorList>
            <person name="Chiriac C."/>
            <person name="Salcher M."/>
            <person name="Ghai R."/>
            <person name="Kavagutti S V."/>
        </authorList>
    </citation>
    <scope>NUCLEOTIDE SEQUENCE</scope>
</reference>